<evidence type="ECO:0000256" key="3">
    <source>
        <dbReference type="ARBA" id="ARBA00022679"/>
    </source>
</evidence>
<gene>
    <name evidence="8" type="ORF">SNE35_05795</name>
</gene>
<comment type="caution">
    <text evidence="8">The sequence shown here is derived from an EMBL/GenBank/DDBJ whole genome shotgun (WGS) entry which is preliminary data.</text>
</comment>
<keyword evidence="9" id="KW-1185">Reference proteome</keyword>
<evidence type="ECO:0008006" key="10">
    <source>
        <dbReference type="Google" id="ProtNLM"/>
    </source>
</evidence>
<evidence type="ECO:0000256" key="1">
    <source>
        <dbReference type="ARBA" id="ARBA00004141"/>
    </source>
</evidence>
<name>A0ABU5DCJ1_9BURK</name>
<keyword evidence="4 7" id="KW-0812">Transmembrane</keyword>
<protein>
    <recommendedName>
        <fullName evidence="10">Glycosyltransferase 2-like domain-containing protein</fullName>
    </recommendedName>
</protein>
<evidence type="ECO:0000256" key="6">
    <source>
        <dbReference type="ARBA" id="ARBA00023136"/>
    </source>
</evidence>
<evidence type="ECO:0000256" key="7">
    <source>
        <dbReference type="SAM" id="Phobius"/>
    </source>
</evidence>
<evidence type="ECO:0000313" key="9">
    <source>
        <dbReference type="Proteomes" id="UP001285263"/>
    </source>
</evidence>
<evidence type="ECO:0000313" key="8">
    <source>
        <dbReference type="EMBL" id="MDY0744005.1"/>
    </source>
</evidence>
<keyword evidence="6 7" id="KW-0472">Membrane</keyword>
<keyword evidence="2" id="KW-0328">Glycosyltransferase</keyword>
<dbReference type="InterPro" id="IPR029044">
    <property type="entry name" value="Nucleotide-diphossugar_trans"/>
</dbReference>
<accession>A0ABU5DCJ1</accession>
<feature type="transmembrane region" description="Helical" evidence="7">
    <location>
        <begin position="514"/>
        <end position="532"/>
    </location>
</feature>
<feature type="transmembrane region" description="Helical" evidence="7">
    <location>
        <begin position="538"/>
        <end position="558"/>
    </location>
</feature>
<feature type="transmembrane region" description="Helical" evidence="7">
    <location>
        <begin position="45"/>
        <end position="71"/>
    </location>
</feature>
<evidence type="ECO:0000256" key="5">
    <source>
        <dbReference type="ARBA" id="ARBA00022989"/>
    </source>
</evidence>
<comment type="subcellular location">
    <subcellularLocation>
        <location evidence="1">Membrane</location>
        <topology evidence="1">Multi-pass membrane protein</topology>
    </subcellularLocation>
</comment>
<dbReference type="InterPro" id="IPR050321">
    <property type="entry name" value="Glycosyltr_2/OpgH_subfam"/>
</dbReference>
<keyword evidence="5 7" id="KW-1133">Transmembrane helix</keyword>
<evidence type="ECO:0000256" key="4">
    <source>
        <dbReference type="ARBA" id="ARBA00022692"/>
    </source>
</evidence>
<dbReference type="PANTHER" id="PTHR43867">
    <property type="entry name" value="CELLULOSE SYNTHASE CATALYTIC SUBUNIT A [UDP-FORMING]"/>
    <property type="match status" value="1"/>
</dbReference>
<sequence length="575" mass="65459">MIRPDVVRKYRFRAICYLSCTMVLWITAFTLAIKFTPANSLVVTSIAALCLLVTGFNYAGAFTTLCAATLFRNEATRFNLEADISSPRKTIVVIPCLLSSNRVIDSLLQSLLDHYNSSKSDVAAFILLADFADAKRMDEGILNLDAALLERAMHGIDKLNQEYCNVFGILVRQRIWAPAESAWMGRERKRGKLEALNKFLVDSAECEFDIVKCDLTLLANVDYVLTLDADTVLPEGVAKGLISTAALPSNSEYTIIQPGVRRCLNEPKSVYQWLTTSPFPPLSILQGIFGHSKFVGKGLYKVRDFNARTENVFPSNWILSHDVLESIHVRVLTIDESCILESNPESFEEACVRLHRWYRGDWQNIPWSLPSSIRYSIREFKSLRRFRVGFVGAWTIFDLIMRSIHAPFLMILIWISCLCKGGKTFLLIVLALEFLLAFITFLSKYLRGEEEAWHSRTFCVLLGATFFLMALPAHVVMAVDAATRSFWRMFISGRFRLQWKAMAEFKIEKSTQRYHFWTFTPALIFGLALTLASLFKHFIPGALIGVLWLIFPFLTSLLEKIRVAPHLQGNYPRKY</sequence>
<dbReference type="Proteomes" id="UP001285263">
    <property type="component" value="Unassembled WGS sequence"/>
</dbReference>
<feature type="transmembrane region" description="Helical" evidence="7">
    <location>
        <begin position="458"/>
        <end position="479"/>
    </location>
</feature>
<dbReference type="EMBL" id="JAXCLA010000002">
    <property type="protein sequence ID" value="MDY0744005.1"/>
    <property type="molecule type" value="Genomic_DNA"/>
</dbReference>
<keyword evidence="3" id="KW-0808">Transferase</keyword>
<feature type="transmembrane region" description="Helical" evidence="7">
    <location>
        <begin position="12"/>
        <end position="33"/>
    </location>
</feature>
<dbReference type="SUPFAM" id="SSF53448">
    <property type="entry name" value="Nucleotide-diphospho-sugar transferases"/>
    <property type="match status" value="1"/>
</dbReference>
<organism evidence="8 9">
    <name type="scientific">Roseateles agri</name>
    <dbReference type="NCBI Taxonomy" id="3098619"/>
    <lineage>
        <taxon>Bacteria</taxon>
        <taxon>Pseudomonadati</taxon>
        <taxon>Pseudomonadota</taxon>
        <taxon>Betaproteobacteria</taxon>
        <taxon>Burkholderiales</taxon>
        <taxon>Sphaerotilaceae</taxon>
        <taxon>Roseateles</taxon>
    </lineage>
</organism>
<feature type="transmembrane region" description="Helical" evidence="7">
    <location>
        <begin position="425"/>
        <end position="446"/>
    </location>
</feature>
<reference evidence="8 9" key="1">
    <citation type="submission" date="2023-11" db="EMBL/GenBank/DDBJ databases">
        <title>Paucibacter sp. nov., isolated from fresh soil in Korea.</title>
        <authorList>
            <person name="Le N.T.T."/>
        </authorList>
    </citation>
    <scope>NUCLEOTIDE SEQUENCE [LARGE SCALE GENOMIC DNA]</scope>
    <source>
        <strain evidence="8 9">R3-3</strain>
    </source>
</reference>
<proteinExistence type="predicted"/>
<dbReference type="PANTHER" id="PTHR43867:SF2">
    <property type="entry name" value="CELLULOSE SYNTHASE CATALYTIC SUBUNIT A [UDP-FORMING]"/>
    <property type="match status" value="1"/>
</dbReference>
<evidence type="ECO:0000256" key="2">
    <source>
        <dbReference type="ARBA" id="ARBA00022676"/>
    </source>
</evidence>
<dbReference type="RefSeq" id="WP_320421915.1">
    <property type="nucleotide sequence ID" value="NZ_JAXCLA010000002.1"/>
</dbReference>
<feature type="transmembrane region" description="Helical" evidence="7">
    <location>
        <begin position="388"/>
        <end position="413"/>
    </location>
</feature>